<accession>A0AAN8LTW1</accession>
<evidence type="ECO:0000313" key="3">
    <source>
        <dbReference type="Proteomes" id="UP001356427"/>
    </source>
</evidence>
<keyword evidence="1" id="KW-0472">Membrane</keyword>
<keyword evidence="1" id="KW-1133">Transmembrane helix</keyword>
<keyword evidence="1" id="KW-0812">Transmembrane</keyword>
<protein>
    <submittedName>
        <fullName evidence="2">Uncharacterized protein</fullName>
    </submittedName>
</protein>
<evidence type="ECO:0000256" key="1">
    <source>
        <dbReference type="SAM" id="Phobius"/>
    </source>
</evidence>
<dbReference type="Proteomes" id="UP001356427">
    <property type="component" value="Unassembled WGS sequence"/>
</dbReference>
<feature type="transmembrane region" description="Helical" evidence="1">
    <location>
        <begin position="30"/>
        <end position="50"/>
    </location>
</feature>
<keyword evidence="3" id="KW-1185">Reference proteome</keyword>
<sequence>MASSRSESPLFPISPLLSTSFPPLSISFHIHPFFSSFLPLFLLSSLPLALKYRRVPPLPLSHIDSEPTLSRSLSLAFLSLSLCPSPSLFTFPPPSILSFPRWFS</sequence>
<proteinExistence type="predicted"/>
<comment type="caution">
    <text evidence="2">The sequence shown here is derived from an EMBL/GenBank/DDBJ whole genome shotgun (WGS) entry which is preliminary data.</text>
</comment>
<name>A0AAN8LTW1_9TELE</name>
<gene>
    <name evidence="2" type="ORF">J4Q44_G00122230</name>
</gene>
<evidence type="ECO:0000313" key="2">
    <source>
        <dbReference type="EMBL" id="KAK6316823.1"/>
    </source>
</evidence>
<dbReference type="EMBL" id="JAGTTL010000010">
    <property type="protein sequence ID" value="KAK6316823.1"/>
    <property type="molecule type" value="Genomic_DNA"/>
</dbReference>
<dbReference type="AlphaFoldDB" id="A0AAN8LTW1"/>
<organism evidence="2 3">
    <name type="scientific">Coregonus suidteri</name>
    <dbReference type="NCBI Taxonomy" id="861788"/>
    <lineage>
        <taxon>Eukaryota</taxon>
        <taxon>Metazoa</taxon>
        <taxon>Chordata</taxon>
        <taxon>Craniata</taxon>
        <taxon>Vertebrata</taxon>
        <taxon>Euteleostomi</taxon>
        <taxon>Actinopterygii</taxon>
        <taxon>Neopterygii</taxon>
        <taxon>Teleostei</taxon>
        <taxon>Protacanthopterygii</taxon>
        <taxon>Salmoniformes</taxon>
        <taxon>Salmonidae</taxon>
        <taxon>Coregoninae</taxon>
        <taxon>Coregonus</taxon>
    </lineage>
</organism>
<reference evidence="2 3" key="1">
    <citation type="submission" date="2021-04" db="EMBL/GenBank/DDBJ databases">
        <authorList>
            <person name="De Guttry C."/>
            <person name="Zahm M."/>
            <person name="Klopp C."/>
            <person name="Cabau C."/>
            <person name="Louis A."/>
            <person name="Berthelot C."/>
            <person name="Parey E."/>
            <person name="Roest Crollius H."/>
            <person name="Montfort J."/>
            <person name="Robinson-Rechavi M."/>
            <person name="Bucao C."/>
            <person name="Bouchez O."/>
            <person name="Gislard M."/>
            <person name="Lluch J."/>
            <person name="Milhes M."/>
            <person name="Lampietro C."/>
            <person name="Lopez Roques C."/>
            <person name="Donnadieu C."/>
            <person name="Braasch I."/>
            <person name="Desvignes T."/>
            <person name="Postlethwait J."/>
            <person name="Bobe J."/>
            <person name="Wedekind C."/>
            <person name="Guiguen Y."/>
        </authorList>
    </citation>
    <scope>NUCLEOTIDE SEQUENCE [LARGE SCALE GENOMIC DNA]</scope>
    <source>
        <strain evidence="2">Cs_M1</strain>
        <tissue evidence="2">Blood</tissue>
    </source>
</reference>